<dbReference type="InParanoid" id="A0A140L4N7"/>
<sequence>MALEAVFEYEKETKNTVRFAEVIGENPAIVGTIYIQKFALNKLGNPKKIKITIEKAD</sequence>
<comment type="caution">
    <text evidence="1">The sequence shown here is derived from an EMBL/GenBank/DDBJ whole genome shotgun (WGS) entry which is preliminary data.</text>
</comment>
<evidence type="ECO:0000313" key="2">
    <source>
        <dbReference type="Proteomes" id="UP000070427"/>
    </source>
</evidence>
<reference evidence="1 2" key="1">
    <citation type="submission" date="2015-12" db="EMBL/GenBank/DDBJ databases">
        <title>Draft genome sequnece of Fervidicola ferrireducens strain Y170.</title>
        <authorList>
            <person name="Patel B.K."/>
        </authorList>
    </citation>
    <scope>NUCLEOTIDE SEQUENCE [LARGE SCALE GENOMIC DNA]</scope>
    <source>
        <strain evidence="1 2">Y170</strain>
    </source>
</reference>
<dbReference type="AlphaFoldDB" id="A0A140L4N7"/>
<protein>
    <submittedName>
        <fullName evidence="1">Uncharacterized protein</fullName>
    </submittedName>
</protein>
<keyword evidence="2" id="KW-1185">Reference proteome</keyword>
<dbReference type="Proteomes" id="UP000070427">
    <property type="component" value="Unassembled WGS sequence"/>
</dbReference>
<evidence type="ECO:0000313" key="1">
    <source>
        <dbReference type="EMBL" id="KXG75512.1"/>
    </source>
</evidence>
<dbReference type="RefSeq" id="WP_187694915.1">
    <property type="nucleotide sequence ID" value="NZ_LOED01000026.1"/>
</dbReference>
<organism evidence="1 2">
    <name type="scientific">Fervidicola ferrireducens</name>
    <dbReference type="NCBI Taxonomy" id="520764"/>
    <lineage>
        <taxon>Bacteria</taxon>
        <taxon>Bacillati</taxon>
        <taxon>Bacillota</taxon>
        <taxon>Clostridia</taxon>
        <taxon>Thermosediminibacterales</taxon>
        <taxon>Thermosediminibacteraceae</taxon>
        <taxon>Fervidicola</taxon>
    </lineage>
</organism>
<accession>A0A140L4N7</accession>
<gene>
    <name evidence="1" type="ORF">AN618_18850</name>
</gene>
<dbReference type="STRING" id="520764.AN618_18850"/>
<proteinExistence type="predicted"/>
<dbReference type="EMBL" id="LOED01000026">
    <property type="protein sequence ID" value="KXG75512.1"/>
    <property type="molecule type" value="Genomic_DNA"/>
</dbReference>
<name>A0A140L4N7_9FIRM</name>